<sequence length="126" mass="14529">MGSLMAGWDCPVADPDIVKYRRNKSLTRGEIEAFWKSKKEKEDEHLRNISSLSPRTQEIIYEEAKRREDELSDMESETSLQKMILKNGWWISSNSAFLNEPPVIAQEGTAHKYVSQFHVADKASQK</sequence>
<evidence type="ECO:0000313" key="2">
    <source>
        <dbReference type="Proteomes" id="UP000826271"/>
    </source>
</evidence>
<dbReference type="EMBL" id="WHWC01000001">
    <property type="protein sequence ID" value="KAG8389932.1"/>
    <property type="molecule type" value="Genomic_DNA"/>
</dbReference>
<evidence type="ECO:0000313" key="1">
    <source>
        <dbReference type="EMBL" id="KAG8389932.1"/>
    </source>
</evidence>
<dbReference type="Proteomes" id="UP000826271">
    <property type="component" value="Unassembled WGS sequence"/>
</dbReference>
<comment type="caution">
    <text evidence="1">The sequence shown here is derived from an EMBL/GenBank/DDBJ whole genome shotgun (WGS) entry which is preliminary data.</text>
</comment>
<dbReference type="PANTHER" id="PTHR33872:SF2">
    <property type="entry name" value="DNA POLYMERASE EPSILON CATALYTIC SUBUNIT A"/>
    <property type="match status" value="1"/>
</dbReference>
<gene>
    <name evidence="1" type="ORF">BUALT_Bualt01G0030300</name>
</gene>
<proteinExistence type="predicted"/>
<reference evidence="1" key="1">
    <citation type="submission" date="2019-10" db="EMBL/GenBank/DDBJ databases">
        <authorList>
            <person name="Zhang R."/>
            <person name="Pan Y."/>
            <person name="Wang J."/>
            <person name="Ma R."/>
            <person name="Yu S."/>
        </authorList>
    </citation>
    <scope>NUCLEOTIDE SEQUENCE</scope>
    <source>
        <strain evidence="1">LA-IB0</strain>
        <tissue evidence="1">Leaf</tissue>
    </source>
</reference>
<organism evidence="1 2">
    <name type="scientific">Buddleja alternifolia</name>
    <dbReference type="NCBI Taxonomy" id="168488"/>
    <lineage>
        <taxon>Eukaryota</taxon>
        <taxon>Viridiplantae</taxon>
        <taxon>Streptophyta</taxon>
        <taxon>Embryophyta</taxon>
        <taxon>Tracheophyta</taxon>
        <taxon>Spermatophyta</taxon>
        <taxon>Magnoliopsida</taxon>
        <taxon>eudicotyledons</taxon>
        <taxon>Gunneridae</taxon>
        <taxon>Pentapetalae</taxon>
        <taxon>asterids</taxon>
        <taxon>lamiids</taxon>
        <taxon>Lamiales</taxon>
        <taxon>Scrophulariaceae</taxon>
        <taxon>Buddlejeae</taxon>
        <taxon>Buddleja</taxon>
    </lineage>
</organism>
<name>A0AAV6YBX8_9LAMI</name>
<dbReference type="AlphaFoldDB" id="A0AAV6YBX8"/>
<accession>A0AAV6YBX8</accession>
<dbReference type="PANTHER" id="PTHR33872">
    <property type="entry name" value="DNA POLYMERASE EPSILON CATALYTIC SUBUNIT A"/>
    <property type="match status" value="1"/>
</dbReference>
<keyword evidence="2" id="KW-1185">Reference proteome</keyword>
<protein>
    <submittedName>
        <fullName evidence="1">Uncharacterized protein</fullName>
    </submittedName>
</protein>